<evidence type="ECO:0000256" key="5">
    <source>
        <dbReference type="SAM" id="Phobius"/>
    </source>
</evidence>
<keyword evidence="5" id="KW-1133">Transmembrane helix</keyword>
<dbReference type="SUPFAM" id="SSF58104">
    <property type="entry name" value="Methyl-accepting chemotaxis protein (MCP) signaling domain"/>
    <property type="match status" value="1"/>
</dbReference>
<reference evidence="7 8" key="1">
    <citation type="submission" date="2017-09" db="EMBL/GenBank/DDBJ databases">
        <title>Genomic, metabolic, and phenotypic characteristics of bacterial isolates from the natural microbiome of the model nematode Caenorhabditis elegans.</title>
        <authorList>
            <person name="Zimmermann J."/>
            <person name="Obeng N."/>
            <person name="Yang W."/>
            <person name="Obeng O."/>
            <person name="Kissoyan K."/>
            <person name="Pees B."/>
            <person name="Dirksen P."/>
            <person name="Hoppner M."/>
            <person name="Franke A."/>
            <person name="Rosenstiel P."/>
            <person name="Leippe M."/>
            <person name="Dierking K."/>
            <person name="Kaleta C."/>
            <person name="Schulenburg H."/>
        </authorList>
    </citation>
    <scope>NUCLEOTIDE SEQUENCE [LARGE SCALE GENOMIC DNA]</scope>
    <source>
        <strain evidence="7 8">MYb73</strain>
    </source>
</reference>
<dbReference type="InterPro" id="IPR004090">
    <property type="entry name" value="Chemotax_Me-accpt_rcpt"/>
</dbReference>
<organism evidence="7 8">
    <name type="scientific">Achromobacter spanius</name>
    <dbReference type="NCBI Taxonomy" id="217203"/>
    <lineage>
        <taxon>Bacteria</taxon>
        <taxon>Pseudomonadati</taxon>
        <taxon>Pseudomonadota</taxon>
        <taxon>Betaproteobacteria</taxon>
        <taxon>Burkholderiales</taxon>
        <taxon>Alcaligenaceae</taxon>
        <taxon>Achromobacter</taxon>
    </lineage>
</organism>
<dbReference type="CDD" id="cd19411">
    <property type="entry name" value="MCP2201-like_sensor"/>
    <property type="match status" value="1"/>
</dbReference>
<gene>
    <name evidence="7" type="ORF">CLM73_01360</name>
</gene>
<dbReference type="PANTHER" id="PTHR43531">
    <property type="entry name" value="PROTEIN ICFG"/>
    <property type="match status" value="1"/>
</dbReference>
<feature type="transmembrane region" description="Helical" evidence="5">
    <location>
        <begin position="197"/>
        <end position="216"/>
    </location>
</feature>
<dbReference type="InterPro" id="IPR024478">
    <property type="entry name" value="HlyB_4HB_MCP"/>
</dbReference>
<dbReference type="Gene3D" id="1.10.287.950">
    <property type="entry name" value="Methyl-accepting chemotaxis protein"/>
    <property type="match status" value="1"/>
</dbReference>
<evidence type="ECO:0000256" key="2">
    <source>
        <dbReference type="ARBA" id="ARBA00022481"/>
    </source>
</evidence>
<evidence type="ECO:0000313" key="8">
    <source>
        <dbReference type="Proteomes" id="UP000239477"/>
    </source>
</evidence>
<dbReference type="PROSITE" id="PS50111">
    <property type="entry name" value="CHEMOTAXIS_TRANSDUC_2"/>
    <property type="match status" value="1"/>
</dbReference>
<dbReference type="InterPro" id="IPR047347">
    <property type="entry name" value="YvaQ-like_sensor"/>
</dbReference>
<evidence type="ECO:0000259" key="6">
    <source>
        <dbReference type="PROSITE" id="PS50111"/>
    </source>
</evidence>
<comment type="similarity">
    <text evidence="3">Belongs to the methyl-accepting chemotaxis (MCP) protein family.</text>
</comment>
<dbReference type="GO" id="GO:0005886">
    <property type="term" value="C:plasma membrane"/>
    <property type="evidence" value="ECO:0007669"/>
    <property type="project" value="TreeGrafter"/>
</dbReference>
<dbReference type="GO" id="GO:0006935">
    <property type="term" value="P:chemotaxis"/>
    <property type="evidence" value="ECO:0007669"/>
    <property type="project" value="InterPro"/>
</dbReference>
<evidence type="ECO:0000256" key="3">
    <source>
        <dbReference type="ARBA" id="ARBA00029447"/>
    </source>
</evidence>
<dbReference type="Proteomes" id="UP000239477">
    <property type="component" value="Chromosome"/>
</dbReference>
<dbReference type="EMBL" id="CP023270">
    <property type="protein sequence ID" value="AVJ25873.1"/>
    <property type="molecule type" value="Genomic_DNA"/>
</dbReference>
<dbReference type="AlphaFoldDB" id="A0A2S0I1I6"/>
<name>A0A2S0I1I6_9BURK</name>
<proteinExistence type="inferred from homology"/>
<evidence type="ECO:0000256" key="1">
    <source>
        <dbReference type="ARBA" id="ARBA00004370"/>
    </source>
</evidence>
<dbReference type="PRINTS" id="PR00260">
    <property type="entry name" value="CHEMTRNSDUCR"/>
</dbReference>
<dbReference type="GO" id="GO:0007165">
    <property type="term" value="P:signal transduction"/>
    <property type="evidence" value="ECO:0007669"/>
    <property type="project" value="UniProtKB-KW"/>
</dbReference>
<dbReference type="InterPro" id="IPR051310">
    <property type="entry name" value="MCP_chemotaxis"/>
</dbReference>
<keyword evidence="5" id="KW-0472">Membrane</keyword>
<protein>
    <submittedName>
        <fullName evidence="7">Chemotaxis protein</fullName>
    </submittedName>
</protein>
<dbReference type="Pfam" id="PF12729">
    <property type="entry name" value="4HB_MCP_1"/>
    <property type="match status" value="1"/>
</dbReference>
<keyword evidence="2" id="KW-0488">Methylation</keyword>
<keyword evidence="4" id="KW-0807">Transducer</keyword>
<dbReference type="Pfam" id="PF00015">
    <property type="entry name" value="MCPsignal"/>
    <property type="match status" value="1"/>
</dbReference>
<evidence type="ECO:0000256" key="4">
    <source>
        <dbReference type="PROSITE-ProRule" id="PRU00284"/>
    </source>
</evidence>
<dbReference type="GO" id="GO:0004888">
    <property type="term" value="F:transmembrane signaling receptor activity"/>
    <property type="evidence" value="ECO:0007669"/>
    <property type="project" value="InterPro"/>
</dbReference>
<accession>A0A2S0I1I6</accession>
<evidence type="ECO:0000313" key="7">
    <source>
        <dbReference type="EMBL" id="AVJ25873.1"/>
    </source>
</evidence>
<keyword evidence="8" id="KW-1185">Reference proteome</keyword>
<dbReference type="PANTHER" id="PTHR43531:SF14">
    <property type="entry name" value="METHYL-ACCEPTING CHEMOTAXIS PROTEIN I-RELATED"/>
    <property type="match status" value="1"/>
</dbReference>
<dbReference type="InterPro" id="IPR004089">
    <property type="entry name" value="MCPsignal_dom"/>
</dbReference>
<keyword evidence="5" id="KW-0812">Transmembrane</keyword>
<feature type="domain" description="Methyl-accepting transducer" evidence="6">
    <location>
        <begin position="278"/>
        <end position="507"/>
    </location>
</feature>
<dbReference type="SMART" id="SM00283">
    <property type="entry name" value="MA"/>
    <property type="match status" value="1"/>
</dbReference>
<comment type="subcellular location">
    <subcellularLocation>
        <location evidence="1">Membrane</location>
    </subcellularLocation>
</comment>
<dbReference type="FunFam" id="1.10.287.950:FF:000001">
    <property type="entry name" value="Methyl-accepting chemotaxis sensory transducer"/>
    <property type="match status" value="1"/>
</dbReference>
<sequence length="546" mass="57634">MMNLAAMKVRSRLAIGFLLLILALLVLGGLSLYAVRTLDKSMSDIVNVNNQQLKLALQMRDLVQSRAIVVRNIVLQTDAQAVANEITRSQDMAKHYREASERLARMFAEDAGTLPAETDLFAAARRAEEQATPIYLRALEAGRQNNTQEAARILREELRAKQDAWLDQLMALANLETKLSDESAGQAAQTSARLRNAIVVIMAVAVLAGVLSAWLITRSILRQLGGEPADAQKLAGAIASGDLTTALTLDGRDRSSLMYSLETMRMQLASTVGTIVSAAESISTASAQIAEGNADLSQRTEEQAASLEETAASIEEMTSTVRMNQDNAASGSSLAVDCSQLTGEAGRVVGQVVDAIGAISTDAERVGEIVSVIDSIAFQTNILALNAAVEAARAGEQGRGFAVVATEVRALAQRSATAAKEIKGLIENSKRAVQGGEALAATAGEQMQKVLDAVARLKEVTVEIASASAEQTSGIEQVNVAVSQMDTMTQQNAALVEESAAAAGAMATQAKELLQAVARFKTERRTAAAHPGARYEPLALAAPAHA</sequence>